<dbReference type="PANTHER" id="PTHR46244:SF3">
    <property type="entry name" value="PHOSPHOENOLPYRUVATE-PROTEIN PHOSPHOTRANSFERASE"/>
    <property type="match status" value="1"/>
</dbReference>
<keyword evidence="10 17" id="KW-0762">Sugar transport</keyword>
<keyword evidence="12 17" id="KW-0598">Phosphotransferase system</keyword>
<evidence type="ECO:0000256" key="11">
    <source>
        <dbReference type="ARBA" id="ARBA00022679"/>
    </source>
</evidence>
<feature type="active site" description="Proton donor" evidence="18">
    <location>
        <position position="514"/>
    </location>
</feature>
<evidence type="ECO:0000256" key="20">
    <source>
        <dbReference type="PIRSR" id="PIRSR000732-3"/>
    </source>
</evidence>
<dbReference type="EC" id="2.7.3.9" evidence="6 17"/>
<evidence type="ECO:0000256" key="19">
    <source>
        <dbReference type="PIRSR" id="PIRSR000732-2"/>
    </source>
</evidence>
<feature type="active site" description="Tele-phosphohistidine intermediate" evidence="18">
    <location>
        <position position="198"/>
    </location>
</feature>
<dbReference type="InterPro" id="IPR000121">
    <property type="entry name" value="PEP_util_C"/>
</dbReference>
<dbReference type="Pfam" id="PF02896">
    <property type="entry name" value="PEP-utilizers_C"/>
    <property type="match status" value="1"/>
</dbReference>
<dbReference type="Proteomes" id="UP001189663">
    <property type="component" value="Unassembled WGS sequence"/>
</dbReference>
<evidence type="ECO:0000259" key="22">
    <source>
        <dbReference type="Pfam" id="PF00391"/>
    </source>
</evidence>
<evidence type="ECO:0000256" key="18">
    <source>
        <dbReference type="PIRSR" id="PIRSR000732-1"/>
    </source>
</evidence>
<dbReference type="InterPro" id="IPR015813">
    <property type="entry name" value="Pyrv/PenolPyrv_kinase-like_dom"/>
</dbReference>
<feature type="domain" description="Phosphotransferase system enzyme I N-terminal" evidence="24">
    <location>
        <begin position="6"/>
        <end position="129"/>
    </location>
</feature>
<comment type="function">
    <text evidence="3 17">General (non sugar-specific) component of the phosphoenolpyruvate-dependent sugar phosphotransferase system (sugar PTS). This major carbohydrate active-transport system catalyzes the phosphorylation of incoming sugar substrates concomitantly with their translocation across the cell membrane. Enzyme I transfers the phosphoryl group from phosphoenolpyruvate (PEP) to the phosphoryl carrier protein (HPr).</text>
</comment>
<dbReference type="InterPro" id="IPR036618">
    <property type="entry name" value="PtsI_HPr-bd_sf"/>
</dbReference>
<evidence type="ECO:0000313" key="26">
    <source>
        <dbReference type="Proteomes" id="UP001189663"/>
    </source>
</evidence>
<feature type="binding site" evidence="19">
    <location>
        <position position="342"/>
    </location>
    <ligand>
        <name>phosphoenolpyruvate</name>
        <dbReference type="ChEBI" id="CHEBI:58702"/>
    </ligand>
</feature>
<evidence type="ECO:0000259" key="23">
    <source>
        <dbReference type="Pfam" id="PF02896"/>
    </source>
</evidence>
<feature type="binding site" evidence="19">
    <location>
        <position position="477"/>
    </location>
    <ligand>
        <name>phosphoenolpyruvate</name>
        <dbReference type="ChEBI" id="CHEBI:58702"/>
    </ligand>
</feature>
<feature type="binding site" evidence="19">
    <location>
        <begin position="466"/>
        <end position="467"/>
    </location>
    <ligand>
        <name>phosphoenolpyruvate</name>
        <dbReference type="ChEBI" id="CHEBI:58702"/>
    </ligand>
</feature>
<dbReference type="PRINTS" id="PR01736">
    <property type="entry name" value="PHPHTRNFRASE"/>
</dbReference>
<sequence length="583" mass="63952">MPFTLHGIPVSRGISIGRAHMLARAALDVSHYLVDEDKVEAEVERLRSARATVRAELAALKRDLPTDVPEEMGAFLDVHAMILDDALLSQVPETLIRQRRYNAEWALTTQLEELIRQFGEIEDEYLRERKADIEQVVERILKVLAGAPALAPAPVAVGCDPDAGMIVVAHDIAPADMLQFRGQTFAGFVTDLGGRTSHTAIVARSLDIPAAVGVHNASTLIRQDDIVVIDGDNGIVIVDPSASILEEYRHRRSEGELQKKRLERLRHTPTVTLDGTQIDLHANIEMPEDAAAAVKAGAVGVGLFRSEFLFMNRRGALPDEEEQFRAYRTAVESMMGLPVTIRTIDIGADKPLDIRDDVFETAPNPALGLRAIRWSLSEPAMFLTQLRALLRASAFGPIKILVPMLAHAREIDQTLDLLARAKASLDADGVAYDPTIKVGAMIEIPAAVLILPVFLRRLDFLSIGTNDLIQYTLAIDRADNAVAHLYDPLHPAVLQLIARTIREAHQAGTPVSVCGEMAGDATMTRLLLGMGLTEFSMHPSQLLSVKQQILRSDRPRLMREAERLLHACEPAEIEEALSALARA</sequence>
<dbReference type="GO" id="GO:0046872">
    <property type="term" value="F:metal ion binding"/>
    <property type="evidence" value="ECO:0007669"/>
    <property type="project" value="UniProtKB-KW"/>
</dbReference>
<feature type="domain" description="PEP-utilising enzyme mobile" evidence="22">
    <location>
        <begin position="163"/>
        <end position="234"/>
    </location>
</feature>
<feature type="binding site" evidence="19">
    <location>
        <position position="305"/>
    </location>
    <ligand>
        <name>phosphoenolpyruvate</name>
        <dbReference type="ChEBI" id="CHEBI:58702"/>
    </ligand>
</feature>
<keyword evidence="13 17" id="KW-0479">Metal-binding</keyword>
<dbReference type="SUPFAM" id="SSF47831">
    <property type="entry name" value="Enzyme I of the PEP:sugar phosphotransferase system HPr-binding (sub)domain"/>
    <property type="match status" value="1"/>
</dbReference>
<evidence type="ECO:0000313" key="25">
    <source>
        <dbReference type="EMBL" id="CAJ0790430.1"/>
    </source>
</evidence>
<organism evidence="25 26">
    <name type="scientific">Ralstonia holmesii</name>
    <dbReference type="NCBI Taxonomy" id="3058602"/>
    <lineage>
        <taxon>Bacteria</taxon>
        <taxon>Pseudomonadati</taxon>
        <taxon>Pseudomonadota</taxon>
        <taxon>Betaproteobacteria</taxon>
        <taxon>Burkholderiales</taxon>
        <taxon>Burkholderiaceae</taxon>
        <taxon>Ralstonia</taxon>
    </lineage>
</organism>
<keyword evidence="21" id="KW-0175">Coiled coil</keyword>
<evidence type="ECO:0000256" key="10">
    <source>
        <dbReference type="ARBA" id="ARBA00022597"/>
    </source>
</evidence>
<name>A0ABC8QBQ9_9RALS</name>
<comment type="similarity">
    <text evidence="5 17">Belongs to the PEP-utilizing enzyme family.</text>
</comment>
<dbReference type="NCBIfam" id="TIGR01417">
    <property type="entry name" value="PTS_I_fam"/>
    <property type="match status" value="1"/>
</dbReference>
<evidence type="ECO:0000256" key="8">
    <source>
        <dbReference type="ARBA" id="ARBA00022448"/>
    </source>
</evidence>
<dbReference type="PANTHER" id="PTHR46244">
    <property type="entry name" value="PHOSPHOENOLPYRUVATE-PROTEIN PHOSPHOTRANSFERASE"/>
    <property type="match status" value="1"/>
</dbReference>
<comment type="subcellular location">
    <subcellularLocation>
        <location evidence="4 17">Cytoplasm</location>
    </subcellularLocation>
</comment>
<keyword evidence="11 17" id="KW-0808">Transferase</keyword>
<feature type="binding site" evidence="20">
    <location>
        <position position="467"/>
    </location>
    <ligand>
        <name>Mg(2+)</name>
        <dbReference type="ChEBI" id="CHEBI:18420"/>
    </ligand>
</feature>
<dbReference type="InterPro" id="IPR050499">
    <property type="entry name" value="PEP-utilizing_PTS_enzyme"/>
</dbReference>
<evidence type="ECO:0000256" key="7">
    <source>
        <dbReference type="ARBA" id="ARBA00016544"/>
    </source>
</evidence>
<evidence type="ECO:0000256" key="1">
    <source>
        <dbReference type="ARBA" id="ARBA00000683"/>
    </source>
</evidence>
<accession>A0ABC8QBQ9</accession>
<evidence type="ECO:0000256" key="5">
    <source>
        <dbReference type="ARBA" id="ARBA00007837"/>
    </source>
</evidence>
<dbReference type="Gene3D" id="1.10.274.10">
    <property type="entry name" value="PtsI, HPr-binding domain"/>
    <property type="match status" value="1"/>
</dbReference>
<comment type="cofactor">
    <cofactor evidence="2 17 20">
        <name>Mg(2+)</name>
        <dbReference type="ChEBI" id="CHEBI:18420"/>
    </cofactor>
</comment>
<feature type="domain" description="PEP-utilising enzyme C-terminal" evidence="23">
    <location>
        <begin position="260"/>
        <end position="552"/>
    </location>
</feature>
<dbReference type="PIRSF" id="PIRSF000732">
    <property type="entry name" value="PTS_enzyme_I"/>
    <property type="match status" value="1"/>
</dbReference>
<evidence type="ECO:0000256" key="16">
    <source>
        <dbReference type="ARBA" id="ARBA00033235"/>
    </source>
</evidence>
<dbReference type="Pfam" id="PF00391">
    <property type="entry name" value="PEP-utilizers"/>
    <property type="match status" value="1"/>
</dbReference>
<dbReference type="InterPro" id="IPR040442">
    <property type="entry name" value="Pyrv_kinase-like_dom_sf"/>
</dbReference>
<dbReference type="Gene3D" id="3.50.30.10">
    <property type="entry name" value="Phosphohistidine domain"/>
    <property type="match status" value="1"/>
</dbReference>
<evidence type="ECO:0000256" key="2">
    <source>
        <dbReference type="ARBA" id="ARBA00001946"/>
    </source>
</evidence>
<feature type="coiled-coil region" evidence="21">
    <location>
        <begin position="36"/>
        <end position="63"/>
    </location>
</feature>
<dbReference type="GO" id="GO:0009401">
    <property type="term" value="P:phosphoenolpyruvate-dependent sugar phosphotransferase system"/>
    <property type="evidence" value="ECO:0007669"/>
    <property type="project" value="UniProtKB-KW"/>
</dbReference>
<evidence type="ECO:0000256" key="6">
    <source>
        <dbReference type="ARBA" id="ARBA00012232"/>
    </source>
</evidence>
<keyword evidence="14 17" id="KW-0418">Kinase</keyword>
<evidence type="ECO:0000256" key="21">
    <source>
        <dbReference type="SAM" id="Coils"/>
    </source>
</evidence>
<dbReference type="Pfam" id="PF05524">
    <property type="entry name" value="PEP-utilisers_N"/>
    <property type="match status" value="1"/>
</dbReference>
<keyword evidence="9 17" id="KW-0963">Cytoplasm</keyword>
<dbReference type="InterPro" id="IPR023151">
    <property type="entry name" value="PEP_util_CS"/>
</dbReference>
<keyword evidence="8 17" id="KW-0813">Transport</keyword>
<evidence type="ECO:0000256" key="4">
    <source>
        <dbReference type="ARBA" id="ARBA00004496"/>
    </source>
</evidence>
<evidence type="ECO:0000256" key="13">
    <source>
        <dbReference type="ARBA" id="ARBA00022723"/>
    </source>
</evidence>
<dbReference type="GO" id="GO:0016301">
    <property type="term" value="F:kinase activity"/>
    <property type="evidence" value="ECO:0007669"/>
    <property type="project" value="UniProtKB-KW"/>
</dbReference>
<dbReference type="PROSITE" id="PS00742">
    <property type="entry name" value="PEP_ENZYMES_2"/>
    <property type="match status" value="1"/>
</dbReference>
<evidence type="ECO:0000259" key="24">
    <source>
        <dbReference type="Pfam" id="PF05524"/>
    </source>
</evidence>
<proteinExistence type="inferred from homology"/>
<dbReference type="RefSeq" id="WP_024976764.1">
    <property type="nucleotide sequence ID" value="NZ_CATVZT010000002.1"/>
</dbReference>
<dbReference type="InterPro" id="IPR024692">
    <property type="entry name" value="PTS_EI"/>
</dbReference>
<dbReference type="Gene3D" id="3.20.20.60">
    <property type="entry name" value="Phosphoenolpyruvate-binding domains"/>
    <property type="match status" value="1"/>
</dbReference>
<dbReference type="SUPFAM" id="SSF52009">
    <property type="entry name" value="Phosphohistidine domain"/>
    <property type="match status" value="1"/>
</dbReference>
<dbReference type="InterPro" id="IPR036637">
    <property type="entry name" value="Phosphohistidine_dom_sf"/>
</dbReference>
<protein>
    <recommendedName>
        <fullName evidence="7 17">Phosphoenolpyruvate-protein phosphotransferase</fullName>
        <ecNumber evidence="6 17">2.7.3.9</ecNumber>
    </recommendedName>
    <alternativeName>
        <fullName evidence="16 17">Phosphotransferase system, enzyme I</fullName>
    </alternativeName>
</protein>
<dbReference type="GO" id="GO:0005737">
    <property type="term" value="C:cytoplasm"/>
    <property type="evidence" value="ECO:0007669"/>
    <property type="project" value="UniProtKB-SubCell"/>
</dbReference>
<dbReference type="AlphaFoldDB" id="A0ABC8QBQ9"/>
<evidence type="ECO:0000256" key="9">
    <source>
        <dbReference type="ARBA" id="ARBA00022490"/>
    </source>
</evidence>
<comment type="catalytic activity">
    <reaction evidence="1 17">
        <text>L-histidyl-[protein] + phosphoenolpyruvate = N(pros)-phospho-L-histidyl-[protein] + pyruvate</text>
        <dbReference type="Rhea" id="RHEA:23880"/>
        <dbReference type="Rhea" id="RHEA-COMP:9745"/>
        <dbReference type="Rhea" id="RHEA-COMP:9746"/>
        <dbReference type="ChEBI" id="CHEBI:15361"/>
        <dbReference type="ChEBI" id="CHEBI:29979"/>
        <dbReference type="ChEBI" id="CHEBI:58702"/>
        <dbReference type="ChEBI" id="CHEBI:64837"/>
        <dbReference type="EC" id="2.7.3.9"/>
    </reaction>
</comment>
<dbReference type="PROSITE" id="PS00370">
    <property type="entry name" value="PEP_ENZYMES_PHOS_SITE"/>
    <property type="match status" value="1"/>
</dbReference>
<evidence type="ECO:0000256" key="12">
    <source>
        <dbReference type="ARBA" id="ARBA00022683"/>
    </source>
</evidence>
<gene>
    <name evidence="25" type="primary">ptsI</name>
    <name evidence="25" type="ORF">LMG18096_02395</name>
</gene>
<evidence type="ECO:0000256" key="17">
    <source>
        <dbReference type="PIRNR" id="PIRNR000732"/>
    </source>
</evidence>
<reference evidence="25 26" key="1">
    <citation type="submission" date="2023-07" db="EMBL/GenBank/DDBJ databases">
        <authorList>
            <person name="Peeters C."/>
        </authorList>
    </citation>
    <scope>NUCLEOTIDE SEQUENCE [LARGE SCALE GENOMIC DNA]</scope>
    <source>
        <strain evidence="25 26">LMG 18096</strain>
    </source>
</reference>
<dbReference type="InterPro" id="IPR018274">
    <property type="entry name" value="PEP_util_AS"/>
</dbReference>
<feature type="binding site" evidence="20">
    <location>
        <position position="443"/>
    </location>
    <ligand>
        <name>Mg(2+)</name>
        <dbReference type="ChEBI" id="CHEBI:18420"/>
    </ligand>
</feature>
<keyword evidence="26" id="KW-1185">Reference proteome</keyword>
<dbReference type="InterPro" id="IPR008731">
    <property type="entry name" value="PTS_EIN"/>
</dbReference>
<dbReference type="InterPro" id="IPR008279">
    <property type="entry name" value="PEP-util_enz_mobile_dom"/>
</dbReference>
<dbReference type="GO" id="GO:0008965">
    <property type="term" value="F:phosphoenolpyruvate-protein phosphotransferase activity"/>
    <property type="evidence" value="ECO:0007669"/>
    <property type="project" value="UniProtKB-EC"/>
</dbReference>
<dbReference type="EMBL" id="CATZAT010000004">
    <property type="protein sequence ID" value="CAJ0790430.1"/>
    <property type="molecule type" value="Genomic_DNA"/>
</dbReference>
<evidence type="ECO:0000256" key="15">
    <source>
        <dbReference type="ARBA" id="ARBA00022842"/>
    </source>
</evidence>
<comment type="caution">
    <text evidence="25">The sequence shown here is derived from an EMBL/GenBank/DDBJ whole genome shotgun (WGS) entry which is preliminary data.</text>
</comment>
<evidence type="ECO:0000256" key="3">
    <source>
        <dbReference type="ARBA" id="ARBA00002728"/>
    </source>
</evidence>
<evidence type="ECO:0000256" key="14">
    <source>
        <dbReference type="ARBA" id="ARBA00022777"/>
    </source>
</evidence>
<keyword evidence="15 17" id="KW-0460">Magnesium</keyword>
<dbReference type="SUPFAM" id="SSF51621">
    <property type="entry name" value="Phosphoenolpyruvate/pyruvate domain"/>
    <property type="match status" value="1"/>
</dbReference>
<dbReference type="InterPro" id="IPR006318">
    <property type="entry name" value="PTS_EI-like"/>
</dbReference>